<dbReference type="SUPFAM" id="SSF57440">
    <property type="entry name" value="Kringle-like"/>
    <property type="match status" value="2"/>
</dbReference>
<dbReference type="InterPro" id="IPR038178">
    <property type="entry name" value="Kringle_sf"/>
</dbReference>
<evidence type="ECO:0000313" key="9">
    <source>
        <dbReference type="EMBL" id="KAL1530562.1"/>
    </source>
</evidence>
<dbReference type="InterPro" id="IPR000800">
    <property type="entry name" value="Notch_dom"/>
</dbReference>
<dbReference type="Gene3D" id="2.40.20.10">
    <property type="entry name" value="Plasminogen Kringle 4"/>
    <property type="match status" value="2"/>
</dbReference>
<dbReference type="SMART" id="SM00130">
    <property type="entry name" value="KR"/>
    <property type="match status" value="2"/>
</dbReference>
<protein>
    <recommendedName>
        <fullName evidence="11">Kringle domain-containing protein</fullName>
    </recommendedName>
</protein>
<evidence type="ECO:0000256" key="2">
    <source>
        <dbReference type="ARBA" id="ARBA00022737"/>
    </source>
</evidence>
<keyword evidence="4" id="KW-0325">Glycoprotein</keyword>
<dbReference type="Gene3D" id="3.90.550.10">
    <property type="entry name" value="Spore Coat Polysaccharide Biosynthesis Protein SpsA, Chain A"/>
    <property type="match status" value="1"/>
</dbReference>
<evidence type="ECO:0000259" key="7">
    <source>
        <dbReference type="PROSITE" id="PS50070"/>
    </source>
</evidence>
<feature type="domain" description="Kringle" evidence="7">
    <location>
        <begin position="979"/>
        <end position="1051"/>
    </location>
</feature>
<dbReference type="InterPro" id="IPR018056">
    <property type="entry name" value="Kringle_CS"/>
</dbReference>
<evidence type="ECO:0000256" key="3">
    <source>
        <dbReference type="ARBA" id="ARBA00023157"/>
    </source>
</evidence>
<evidence type="ECO:0000259" key="8">
    <source>
        <dbReference type="PROSITE" id="PS50258"/>
    </source>
</evidence>
<feature type="domain" description="Kringle" evidence="7">
    <location>
        <begin position="626"/>
        <end position="705"/>
    </location>
</feature>
<dbReference type="InterPro" id="IPR029044">
    <property type="entry name" value="Nucleotide-diphossugar_trans"/>
</dbReference>
<accession>A0AB34KB60</accession>
<organism evidence="9 10">
    <name type="scientific">Prymnesium parvum</name>
    <name type="common">Toxic golden alga</name>
    <dbReference type="NCBI Taxonomy" id="97485"/>
    <lineage>
        <taxon>Eukaryota</taxon>
        <taxon>Haptista</taxon>
        <taxon>Haptophyta</taxon>
        <taxon>Prymnesiophyceae</taxon>
        <taxon>Prymnesiales</taxon>
        <taxon>Prymnesiaceae</taxon>
        <taxon>Prymnesium</taxon>
    </lineage>
</organism>
<keyword evidence="5" id="KW-1133">Transmembrane helix</keyword>
<reference evidence="9 10" key="1">
    <citation type="journal article" date="2024" name="Science">
        <title>Giant polyketide synthase enzymes in the biosynthesis of giant marine polyether toxins.</title>
        <authorList>
            <person name="Fallon T.R."/>
            <person name="Shende V.V."/>
            <person name="Wierzbicki I.H."/>
            <person name="Pendleton A.L."/>
            <person name="Watervoot N.F."/>
            <person name="Auber R.P."/>
            <person name="Gonzalez D.J."/>
            <person name="Wisecaver J.H."/>
            <person name="Moore B.S."/>
        </authorList>
    </citation>
    <scope>NUCLEOTIDE SEQUENCE [LARGE SCALE GENOMIC DNA]</scope>
    <source>
        <strain evidence="9 10">12B1</strain>
    </source>
</reference>
<evidence type="ECO:0000313" key="10">
    <source>
        <dbReference type="Proteomes" id="UP001515480"/>
    </source>
</evidence>
<dbReference type="InterPro" id="IPR027417">
    <property type="entry name" value="P-loop_NTPase"/>
</dbReference>
<dbReference type="InterPro" id="IPR013806">
    <property type="entry name" value="Kringle-like"/>
</dbReference>
<gene>
    <name evidence="9" type="ORF">AB1Y20_001463</name>
</gene>
<keyword evidence="1" id="KW-0420">Kringle</keyword>
<keyword evidence="6" id="KW-0732">Signal</keyword>
<comment type="caution">
    <text evidence="9">The sequence shown here is derived from an EMBL/GenBank/DDBJ whole genome shotgun (WGS) entry which is preliminary data.</text>
</comment>
<name>A0AB34KB60_PRYPA</name>
<dbReference type="Gene3D" id="3.40.50.300">
    <property type="entry name" value="P-loop containing nucleotide triphosphate hydrolases"/>
    <property type="match status" value="1"/>
</dbReference>
<feature type="transmembrane region" description="Helical" evidence="5">
    <location>
        <begin position="1122"/>
        <end position="1145"/>
    </location>
</feature>
<evidence type="ECO:0000256" key="6">
    <source>
        <dbReference type="SAM" id="SignalP"/>
    </source>
</evidence>
<keyword evidence="10" id="KW-1185">Reference proteome</keyword>
<dbReference type="CDD" id="cd00108">
    <property type="entry name" value="KR"/>
    <property type="match status" value="2"/>
</dbReference>
<dbReference type="GO" id="GO:0004175">
    <property type="term" value="F:endopeptidase activity"/>
    <property type="evidence" value="ECO:0007669"/>
    <property type="project" value="TreeGrafter"/>
</dbReference>
<dbReference type="Gene3D" id="3.30.300.320">
    <property type="match status" value="1"/>
</dbReference>
<dbReference type="AlphaFoldDB" id="A0AB34KB60"/>
<dbReference type="PANTHER" id="PTHR24261:SF7">
    <property type="entry name" value="KRINGLE DOMAIN-CONTAINING PROTEIN"/>
    <property type="match status" value="1"/>
</dbReference>
<dbReference type="PROSITE" id="PS50258">
    <property type="entry name" value="LNR"/>
    <property type="match status" value="1"/>
</dbReference>
<dbReference type="InterPro" id="IPR050759">
    <property type="entry name" value="Serine_protease_kringle"/>
</dbReference>
<proteinExistence type="predicted"/>
<sequence>MITACALALTALVSQARTDPSQLLVIGPHHSATSIAARVLGLLGIYLGEPEDLLWHPSNPLKFWERRDVVQLNRQRLKEGVPSKLSSSMPSFVGYGFHSEAMLPNSSATASKRELIAKLNARRPWAIKDPRLTLLAHEWLPLMDSNAICVLTVRHPLDFANSMMRFSSSMGLREWVGVWQRYMDQGLTACARQPLALVSHSRLVREPERAVEALHGRLRELGVKLPPFTATVLQTMNLSAPPPEPSFLPSELAAAMPALPLYNALAAATTDSSLLPLRLETAAPWPPLSHARSRAADAYATLLTSADGRYLSGALALGSSVRALDASRDMLALVTPDVPREWHEELQRVGWRVEPTEPLAEFWWGRHAQCRAFSANQDVRWGRMATKLRLWQLTRYSNVLYLDADSLLIGDAADLFRLRSFAAEAGVAHSAFNAGVMLLQPSLDVFAELLRLSESSAPPRIFGSPVDCTEQALLNMHFDGRDAAHTPLLFPADHPFPAGTVSASSAAIRPSPARLLKTAPFVAHWITLRCPKPWDLVPHHLPKECNQSLYQLWWRVFNRTASDTLARFGAPRVRQRVLSEYEGCAFDCTNDWIDDGICDASCNNEECGWDGKDCFHDAGECWAEPDARDYRGKVSKTVAGVQCQTWSEQIPWHHTKTTISFPDSGLGGHNFCRNPDGEAGAWCYTLDYPNTRWDFCDIGKRSESCDTAHASHAMPGGAAAPKPTKSMATETQIHLGEFVDDFVGELELHYYALPVSDAVTGLKIVLIPINGDADLFISFDTAKPERRTATWIEESVGVKQFTLLRSNSYFCPSQPCTLHLGISGFEEGDYKLAVYNYSATTALSAEGIAQGGAAAFSCAPGCNELWLGNQVCDKACNTSECVWDQGDCGYSGQYAIEDLCSAGCPTTWVDDGYCDEACFNKACAWDEQDCIEGDSGCADGCLPSFLDDAECDEVCHTESCGWDGTDCDHGADNCYSKADGQDYRGSISVTKSGYTCQMWSRQTPNQHTKTHMKYPHAGLGGHNFCRNPGGDEAGPWCYTMGPVRLELCDVPPPQANCSLKDSSNPYHYHTLCPVDCAPLLGNGLCETRCNISSCAYDRGDCGIGLSLSFAAGFSSELSASNIYMLVGIGVAIGVSLGLLLLRYVLHKLKKEEEARRGYSISEMKGMDTYDAED</sequence>
<keyword evidence="5" id="KW-0472">Membrane</keyword>
<dbReference type="Proteomes" id="UP001515480">
    <property type="component" value="Unassembled WGS sequence"/>
</dbReference>
<dbReference type="SUPFAM" id="SSF53448">
    <property type="entry name" value="Nucleotide-diphospho-sugar transferases"/>
    <property type="match status" value="1"/>
</dbReference>
<dbReference type="PRINTS" id="PR01452">
    <property type="entry name" value="LNOTCHREPEAT"/>
</dbReference>
<dbReference type="GO" id="GO:0005102">
    <property type="term" value="F:signaling receptor binding"/>
    <property type="evidence" value="ECO:0007669"/>
    <property type="project" value="TreeGrafter"/>
</dbReference>
<feature type="domain" description="LNR" evidence="8">
    <location>
        <begin position="584"/>
        <end position="624"/>
    </location>
</feature>
<feature type="chain" id="PRO_5044261100" description="Kringle domain-containing protein" evidence="6">
    <location>
        <begin position="19"/>
        <end position="1173"/>
    </location>
</feature>
<dbReference type="PRINTS" id="PR00018">
    <property type="entry name" value="KRINGLE"/>
</dbReference>
<dbReference type="PROSITE" id="PS50070">
    <property type="entry name" value="KRINGLE_2"/>
    <property type="match status" value="2"/>
</dbReference>
<dbReference type="SMART" id="SM00004">
    <property type="entry name" value="NL"/>
    <property type="match status" value="4"/>
</dbReference>
<dbReference type="InterPro" id="IPR000001">
    <property type="entry name" value="Kringle"/>
</dbReference>
<keyword evidence="3" id="KW-1015">Disulfide bond</keyword>
<feature type="signal peptide" evidence="6">
    <location>
        <begin position="1"/>
        <end position="18"/>
    </location>
</feature>
<evidence type="ECO:0000256" key="1">
    <source>
        <dbReference type="ARBA" id="ARBA00022572"/>
    </source>
</evidence>
<dbReference type="Gene3D" id="4.10.470.20">
    <property type="match status" value="1"/>
</dbReference>
<keyword evidence="2" id="KW-0677">Repeat</keyword>
<evidence type="ECO:0000256" key="5">
    <source>
        <dbReference type="SAM" id="Phobius"/>
    </source>
</evidence>
<dbReference type="GO" id="GO:0005615">
    <property type="term" value="C:extracellular space"/>
    <property type="evidence" value="ECO:0007669"/>
    <property type="project" value="TreeGrafter"/>
</dbReference>
<dbReference type="PANTHER" id="PTHR24261">
    <property type="entry name" value="PLASMINOGEN-RELATED"/>
    <property type="match status" value="1"/>
</dbReference>
<dbReference type="Pfam" id="PF00051">
    <property type="entry name" value="Kringle"/>
    <property type="match status" value="2"/>
</dbReference>
<evidence type="ECO:0000256" key="4">
    <source>
        <dbReference type="ARBA" id="ARBA00023180"/>
    </source>
</evidence>
<dbReference type="SUPFAM" id="SSF52540">
    <property type="entry name" value="P-loop containing nucleoside triphosphate hydrolases"/>
    <property type="match status" value="1"/>
</dbReference>
<keyword evidence="5" id="KW-0812">Transmembrane</keyword>
<dbReference type="Pfam" id="PF00066">
    <property type="entry name" value="Notch"/>
    <property type="match status" value="5"/>
</dbReference>
<evidence type="ECO:0008006" key="11">
    <source>
        <dbReference type="Google" id="ProtNLM"/>
    </source>
</evidence>
<dbReference type="EMBL" id="JBGBPQ010000001">
    <property type="protein sequence ID" value="KAL1530562.1"/>
    <property type="molecule type" value="Genomic_DNA"/>
</dbReference>
<dbReference type="PROSITE" id="PS00021">
    <property type="entry name" value="KRINGLE_1"/>
    <property type="match status" value="2"/>
</dbReference>